<dbReference type="AlphaFoldDB" id="A0A193G3A0"/>
<evidence type="ECO:0000256" key="7">
    <source>
        <dbReference type="ARBA" id="ARBA00022927"/>
    </source>
</evidence>
<accession>A0A193G3A0</accession>
<keyword evidence="9 10" id="KW-0472">Membrane</keyword>
<keyword evidence="7" id="KW-0653">Protein transport</keyword>
<evidence type="ECO:0000313" key="15">
    <source>
        <dbReference type="Proteomes" id="UP000092213"/>
    </source>
</evidence>
<evidence type="ECO:0000259" key="13">
    <source>
        <dbReference type="Pfam" id="PF21687"/>
    </source>
</evidence>
<feature type="region of interest" description="Disordered" evidence="11">
    <location>
        <begin position="164"/>
        <end position="211"/>
    </location>
</feature>
<dbReference type="GO" id="GO:0009306">
    <property type="term" value="P:protein secretion"/>
    <property type="evidence" value="ECO:0007669"/>
    <property type="project" value="InterPro"/>
</dbReference>
<comment type="subcellular location">
    <subcellularLocation>
        <location evidence="1 10">Cell inner membrane</location>
    </subcellularLocation>
</comment>
<dbReference type="PANTHER" id="PTHR38831">
    <property type="entry name" value="TYPE II SECRETION SYSTEM PROTEIN K"/>
    <property type="match status" value="1"/>
</dbReference>
<dbReference type="EMBL" id="CP016171">
    <property type="protein sequence ID" value="ANN74325.1"/>
    <property type="molecule type" value="Genomic_DNA"/>
</dbReference>
<dbReference type="InterPro" id="IPR049031">
    <property type="entry name" value="T2SSK_SAM-like_1st"/>
</dbReference>
<keyword evidence="5 10" id="KW-0997">Cell inner membrane</keyword>
<evidence type="ECO:0000256" key="9">
    <source>
        <dbReference type="ARBA" id="ARBA00023136"/>
    </source>
</evidence>
<comment type="similarity">
    <text evidence="2 10">Belongs to the GSP K family.</text>
</comment>
<evidence type="ECO:0000256" key="11">
    <source>
        <dbReference type="SAM" id="MobiDB-lite"/>
    </source>
</evidence>
<dbReference type="InterPro" id="IPR045584">
    <property type="entry name" value="Pilin-like"/>
</dbReference>
<evidence type="ECO:0000256" key="2">
    <source>
        <dbReference type="ARBA" id="ARBA00007246"/>
    </source>
</evidence>
<dbReference type="InterPro" id="IPR049179">
    <property type="entry name" value="T2SSK_SAM-like_2nd"/>
</dbReference>
<dbReference type="NCBIfam" id="NF037980">
    <property type="entry name" value="T2SS_GspK"/>
    <property type="match status" value="1"/>
</dbReference>
<proteinExistence type="inferred from homology"/>
<sequence>MKHRARHQQGMAVIAALLVVGAATVIASTMLRGQSERARLVQSERSRAQARWLLLGGVEWGRQILRETARHSPITSMDQPWALPIVDLRLDPPGESEPALLSGRIEDEQGKFNLQNLAVQGQVDPRQLVAFERLLQALNLRPSVAPVIARRIAAGQPQAARDAVDNGATAAAGSGVTAPRNTNTGNTDAGNTSTGAGNAATGNTAKAVRPPLAPGVQSLEDLRGIAGIDDEALQRLRCCATVLPEQSPINVNTAPPEVIYAVVAPLPLGQAVAMAAERDRGRYFNDAADFANRLANPAIRLDKDGIATDSLWFSLSGVVRLGHATAAMQALLERDEQSTRLVWMREMN</sequence>
<dbReference type="Proteomes" id="UP000092213">
    <property type="component" value="Chromosome"/>
</dbReference>
<evidence type="ECO:0000259" key="12">
    <source>
        <dbReference type="Pfam" id="PF03934"/>
    </source>
</evidence>
<reference evidence="14 15" key="1">
    <citation type="submission" date="2016-06" db="EMBL/GenBank/DDBJ databases">
        <title>Complete genome sequences of Bordetella bronchialis and Bordetella flabilis.</title>
        <authorList>
            <person name="LiPuma J.J."/>
            <person name="Spilker T."/>
        </authorList>
    </citation>
    <scope>NUCLEOTIDE SEQUENCE [LARGE SCALE GENOMIC DNA]</scope>
    <source>
        <strain evidence="14 15">AU17976</strain>
    </source>
</reference>
<dbReference type="GO" id="GO:0005886">
    <property type="term" value="C:plasma membrane"/>
    <property type="evidence" value="ECO:0007669"/>
    <property type="project" value="UniProtKB-SubCell"/>
</dbReference>
<keyword evidence="8" id="KW-1133">Transmembrane helix</keyword>
<dbReference type="Pfam" id="PF03934">
    <property type="entry name" value="T2SSK"/>
    <property type="match status" value="1"/>
</dbReference>
<feature type="compositionally biased region" description="Low complexity" evidence="11">
    <location>
        <begin position="167"/>
        <end position="205"/>
    </location>
</feature>
<protein>
    <recommendedName>
        <fullName evidence="10">Type II secretion system protein K</fullName>
    </recommendedName>
</protein>
<gene>
    <name evidence="14" type="ORF">BAU08_25855</name>
</gene>
<name>A0A193G3A0_9BORD</name>
<dbReference type="PIRSF" id="PIRSF002786">
    <property type="entry name" value="XcpX"/>
    <property type="match status" value="1"/>
</dbReference>
<evidence type="ECO:0000256" key="4">
    <source>
        <dbReference type="ARBA" id="ARBA00022475"/>
    </source>
</evidence>
<dbReference type="STRING" id="463025.BAU08_25855"/>
<evidence type="ECO:0000256" key="1">
    <source>
        <dbReference type="ARBA" id="ARBA00004533"/>
    </source>
</evidence>
<organism evidence="14 15">
    <name type="scientific">Bordetella bronchialis</name>
    <dbReference type="NCBI Taxonomy" id="463025"/>
    <lineage>
        <taxon>Bacteria</taxon>
        <taxon>Pseudomonadati</taxon>
        <taxon>Pseudomonadota</taxon>
        <taxon>Betaproteobacteria</taxon>
        <taxon>Burkholderiales</taxon>
        <taxon>Alcaligenaceae</taxon>
        <taxon>Bordetella</taxon>
    </lineage>
</organism>
<evidence type="ECO:0000256" key="3">
    <source>
        <dbReference type="ARBA" id="ARBA00022448"/>
    </source>
</evidence>
<dbReference type="SUPFAM" id="SSF158544">
    <property type="entry name" value="GspK insert domain-like"/>
    <property type="match status" value="1"/>
</dbReference>
<feature type="domain" description="T2SS protein K first SAM-like" evidence="13">
    <location>
        <begin position="110"/>
        <end position="245"/>
    </location>
</feature>
<dbReference type="InterPro" id="IPR005628">
    <property type="entry name" value="GspK"/>
</dbReference>
<evidence type="ECO:0000256" key="10">
    <source>
        <dbReference type="PIRNR" id="PIRNR002786"/>
    </source>
</evidence>
<evidence type="ECO:0000313" key="14">
    <source>
        <dbReference type="EMBL" id="ANN74325.1"/>
    </source>
</evidence>
<keyword evidence="6" id="KW-0812">Transmembrane</keyword>
<evidence type="ECO:0000256" key="5">
    <source>
        <dbReference type="ARBA" id="ARBA00022519"/>
    </source>
</evidence>
<dbReference type="SUPFAM" id="SSF54523">
    <property type="entry name" value="Pili subunits"/>
    <property type="match status" value="1"/>
</dbReference>
<feature type="domain" description="T2SS protein K second SAM-like" evidence="12">
    <location>
        <begin position="249"/>
        <end position="300"/>
    </location>
</feature>
<dbReference type="Gene3D" id="3.30.1300.30">
    <property type="entry name" value="GSPII I/J protein-like"/>
    <property type="match status" value="1"/>
</dbReference>
<dbReference type="RefSeq" id="WP_066672367.1">
    <property type="nucleotide sequence ID" value="NZ_CP016171.1"/>
</dbReference>
<dbReference type="PANTHER" id="PTHR38831:SF1">
    <property type="entry name" value="TYPE II SECRETION SYSTEM PROTEIN K-RELATED"/>
    <property type="match status" value="1"/>
</dbReference>
<evidence type="ECO:0000256" key="6">
    <source>
        <dbReference type="ARBA" id="ARBA00022692"/>
    </source>
</evidence>
<keyword evidence="4 10" id="KW-1003">Cell membrane</keyword>
<dbReference type="InterPro" id="IPR038072">
    <property type="entry name" value="GspK_central_sf"/>
</dbReference>
<evidence type="ECO:0000256" key="8">
    <source>
        <dbReference type="ARBA" id="ARBA00022989"/>
    </source>
</evidence>
<keyword evidence="3 10" id="KW-0813">Transport</keyword>
<dbReference type="Pfam" id="PF21687">
    <property type="entry name" value="T2SSK_1st"/>
    <property type="match status" value="1"/>
</dbReference>